<reference evidence="1" key="1">
    <citation type="submission" date="2018-01" db="EMBL/GenBank/DDBJ databases">
        <authorList>
            <person name="Regsiter A."/>
            <person name="William W."/>
        </authorList>
    </citation>
    <scope>NUCLEOTIDE SEQUENCE</scope>
    <source>
        <strain evidence="1">TRIP AH-1</strain>
    </source>
</reference>
<protein>
    <submittedName>
        <fullName evidence="1">Uncharacterized protein</fullName>
    </submittedName>
</protein>
<sequence length="104" mass="11933">MTIQALALLLDLWWVVTLFIKAGGEPKYVPWAKFNTIATPLAPIINDVYHTLFYLNVIGIKRSSPICHSQTRTIYKVLVNYQPSLGWNIAILDGKMSRKKYPRQ</sequence>
<accession>A0A445N447</accession>
<name>A0A445N447_9BACT</name>
<organism evidence="1">
    <name type="scientific">uncultured Desulfobacterium sp</name>
    <dbReference type="NCBI Taxonomy" id="201089"/>
    <lineage>
        <taxon>Bacteria</taxon>
        <taxon>Pseudomonadati</taxon>
        <taxon>Thermodesulfobacteriota</taxon>
        <taxon>Desulfobacteria</taxon>
        <taxon>Desulfobacterales</taxon>
        <taxon>Desulfobacteriaceae</taxon>
        <taxon>Desulfobacterium</taxon>
        <taxon>environmental samples</taxon>
    </lineage>
</organism>
<proteinExistence type="predicted"/>
<evidence type="ECO:0000313" key="1">
    <source>
        <dbReference type="EMBL" id="SPD76456.1"/>
    </source>
</evidence>
<dbReference type="AlphaFoldDB" id="A0A445N447"/>
<gene>
    <name evidence="1" type="ORF">PITCH_A950017</name>
</gene>
<dbReference type="EMBL" id="OJIN01000242">
    <property type="protein sequence ID" value="SPD76456.1"/>
    <property type="molecule type" value="Genomic_DNA"/>
</dbReference>